<protein>
    <submittedName>
        <fullName evidence="3">Malto-oligosyltrehalose synthase</fullName>
    </submittedName>
</protein>
<accession>A0ABS5R654</accession>
<dbReference type="EMBL" id="JAHCQH010000015">
    <property type="protein sequence ID" value="MBS9476992.1"/>
    <property type="molecule type" value="Genomic_DNA"/>
</dbReference>
<evidence type="ECO:0000256" key="1">
    <source>
        <dbReference type="SAM" id="MobiDB-lite"/>
    </source>
</evidence>
<evidence type="ECO:0000313" key="3">
    <source>
        <dbReference type="EMBL" id="MBS9476992.1"/>
    </source>
</evidence>
<dbReference type="Gene3D" id="3.20.20.80">
    <property type="entry name" value="Glycosidases"/>
    <property type="match status" value="3"/>
</dbReference>
<dbReference type="NCBIfam" id="TIGR02401">
    <property type="entry name" value="trehalose_TreY"/>
    <property type="match status" value="1"/>
</dbReference>
<organism evidence="3 4">
    <name type="scientific">Ancylobacter radicis</name>
    <dbReference type="NCBI Taxonomy" id="2836179"/>
    <lineage>
        <taxon>Bacteria</taxon>
        <taxon>Pseudomonadati</taxon>
        <taxon>Pseudomonadota</taxon>
        <taxon>Alphaproteobacteria</taxon>
        <taxon>Hyphomicrobiales</taxon>
        <taxon>Xanthobacteraceae</taxon>
        <taxon>Ancylobacter</taxon>
    </lineage>
</organism>
<reference evidence="3" key="1">
    <citation type="submission" date="2021-05" db="EMBL/GenBank/DDBJ databases">
        <authorList>
            <person name="Sun Q."/>
            <person name="Inoue M."/>
        </authorList>
    </citation>
    <scope>NUCLEOTIDE SEQUENCE</scope>
    <source>
        <strain evidence="3">VKM B-3255</strain>
    </source>
</reference>
<keyword evidence="4" id="KW-1185">Reference proteome</keyword>
<evidence type="ECO:0000313" key="4">
    <source>
        <dbReference type="Proteomes" id="UP001166585"/>
    </source>
</evidence>
<dbReference type="Pfam" id="PF00128">
    <property type="entry name" value="Alpha-amylase"/>
    <property type="match status" value="1"/>
</dbReference>
<dbReference type="InterPro" id="IPR012767">
    <property type="entry name" value="Trehalose_TreY"/>
</dbReference>
<feature type="domain" description="Glycosyl hydrolase family 13 catalytic" evidence="2">
    <location>
        <begin position="10"/>
        <end position="767"/>
    </location>
</feature>
<dbReference type="InterPro" id="IPR013797">
    <property type="entry name" value="Maltooligo_trehalose_synth_4"/>
</dbReference>
<gene>
    <name evidence="3" type="primary">treY</name>
    <name evidence="3" type="ORF">KIP89_07725</name>
</gene>
<evidence type="ECO:0000259" key="2">
    <source>
        <dbReference type="SMART" id="SM00642"/>
    </source>
</evidence>
<dbReference type="PANTHER" id="PTHR10357:SF216">
    <property type="entry name" value="MALTOOLIGOSYL TREHALOSE SYNTHASE-RELATED"/>
    <property type="match status" value="1"/>
</dbReference>
<dbReference type="Proteomes" id="UP001166585">
    <property type="component" value="Unassembled WGS sequence"/>
</dbReference>
<dbReference type="CDD" id="cd11336">
    <property type="entry name" value="AmyAc_MTSase"/>
    <property type="match status" value="1"/>
</dbReference>
<dbReference type="PANTHER" id="PTHR10357">
    <property type="entry name" value="ALPHA-AMYLASE FAMILY MEMBER"/>
    <property type="match status" value="1"/>
</dbReference>
<name>A0ABS5R654_9HYPH</name>
<feature type="compositionally biased region" description="Low complexity" evidence="1">
    <location>
        <begin position="203"/>
        <end position="215"/>
    </location>
</feature>
<proteinExistence type="predicted"/>
<comment type="caution">
    <text evidence="3">The sequence shown here is derived from an EMBL/GenBank/DDBJ whole genome shotgun (WGS) entry which is preliminary data.</text>
</comment>
<dbReference type="SUPFAM" id="SSF51445">
    <property type="entry name" value="(Trans)glycosidases"/>
    <property type="match status" value="1"/>
</dbReference>
<dbReference type="Gene3D" id="1.10.10.470">
    <property type="entry name" value="Maltooligosyl trehalose synthase, domain 4"/>
    <property type="match status" value="1"/>
</dbReference>
<dbReference type="SMART" id="SM00642">
    <property type="entry name" value="Aamy"/>
    <property type="match status" value="1"/>
</dbReference>
<feature type="region of interest" description="Disordered" evidence="1">
    <location>
        <begin position="203"/>
        <end position="222"/>
    </location>
</feature>
<dbReference type="InterPro" id="IPR017853">
    <property type="entry name" value="GH"/>
</dbReference>
<dbReference type="InterPro" id="IPR006047">
    <property type="entry name" value="GH13_cat_dom"/>
</dbReference>
<sequence length="857" mass="93299">MIRAPWPALTATYRLQFHRDFPFSKAEALVPYLARLGVSHLYASPITMAVPGSTHGYDVAGPTKVNPELGGEEGLLALCAALERHGMGLILDIVPNHMAASSHNPFWLDMLEGGPDSPAARIFDVAWDKGRLVLPVLGDPLQATIEAGQITLAINEARGGIDAVVYGEQRFPLRRESVAELVGRLPAAVHIAAAAAARDRSDSSASSSTSLHASSGPRTGLSDLDPVSRVALETVLAEADITSLLEAQHWRLAWWRTAAHDLNYRRFFNITDLAGVRVEDPDVFELVHRLPLDLIRRGLVHGLRIDHIDGLVDPATYCERLRSAVGADVPIFIEKILEPGESLRDWPIDGTTGYERLNDINGLFVASKGYAAFEEALRERHLITGTATSRLASAKKQVLEASLATEVDTLTALARDGLDDAMKAGDLTETAIRQGVVALLVHCPVYRSYATDDYSPDDSAIWQKISEAVAAAEDPLTAAAAQLLLARMAAPQNDSDREFRVRFQQLGGPAMAKGYEDTELYRTPILLSVNEVGSSLDHPTRTPAELHAVFAARATEKRCDLNPLATHDTKRGPDTRARLDALSQRPALWLEFLSENEADLAALAQAADGRLMPDAIDQILVLQTLLSAWPISPERMDGYLTKALREAKRHSNWETPDEAYEAACKAFSAAILSEPAGAPIRDGLETLVEQLTPATRIIGLAQVVLQHALPGTPDIYQGTEFRDFSLVDPDNRRPVDWGRRKAVLDAGTAADPDAEKLLLTQQLLQLRRSNAALTRGDYRPLDLPAGEWGWLGFERHDGDRAVRIIIPTRVLETASEHITLPAPMEAGWRTLDGASLAAGSGEMTLPAAYPFAILHKS</sequence>